<protein>
    <submittedName>
        <fullName evidence="1">Uncharacterized protein</fullName>
    </submittedName>
</protein>
<dbReference type="Proteomes" id="UP001622950">
    <property type="component" value="Unassembled WGS sequence"/>
</dbReference>
<accession>A0ACC7MWU0</accession>
<evidence type="ECO:0000313" key="1">
    <source>
        <dbReference type="EMBL" id="MFK9082740.1"/>
    </source>
</evidence>
<keyword evidence="2" id="KW-1185">Reference proteome</keyword>
<organism evidence="1 2">
    <name type="scientific">Pseudomonas neuropathica</name>
    <dbReference type="NCBI Taxonomy" id="2730425"/>
    <lineage>
        <taxon>Bacteria</taxon>
        <taxon>Pseudomonadati</taxon>
        <taxon>Pseudomonadota</taxon>
        <taxon>Gammaproteobacteria</taxon>
        <taxon>Pseudomonadales</taxon>
        <taxon>Pseudomonadaceae</taxon>
        <taxon>Pseudomonas</taxon>
    </lineage>
</organism>
<name>A0ACC7MWU0_9PSED</name>
<gene>
    <name evidence="1" type="ORF">ACJEBM_18900</name>
</gene>
<reference evidence="1" key="1">
    <citation type="submission" date="2024-11" db="EMBL/GenBank/DDBJ databases">
        <authorList>
            <person name="Lucas J.A."/>
        </authorList>
    </citation>
    <scope>NUCLEOTIDE SEQUENCE</scope>
    <source>
        <strain evidence="1">Z 8.8</strain>
    </source>
</reference>
<evidence type="ECO:0000313" key="2">
    <source>
        <dbReference type="Proteomes" id="UP001622950"/>
    </source>
</evidence>
<proteinExistence type="predicted"/>
<dbReference type="EMBL" id="JBJHQE010000036">
    <property type="protein sequence ID" value="MFK9082740.1"/>
    <property type="molecule type" value="Genomic_DNA"/>
</dbReference>
<sequence length="185" mass="20881">MKYSRALLAATACACLTFFGASAVASTPTAANKQAEPKATYGQIIFYNGKGEKHCMLSVPETKQTFNLADDSQSCTDNHAASFSLENIPSATLIQFYENQRCSDFKMKGNFFVKLKTVKQPTDWSSPSPNPPATMHFNDFRKLDPGYLVPKKFIRIEDRWPVPDVNEDWDERISCVYIERSQPVY</sequence>
<comment type="caution">
    <text evidence="1">The sequence shown here is derived from an EMBL/GenBank/DDBJ whole genome shotgun (WGS) entry which is preliminary data.</text>
</comment>